<evidence type="ECO:0000313" key="4">
    <source>
        <dbReference type="Proteomes" id="UP000053260"/>
    </source>
</evidence>
<evidence type="ECO:0000259" key="2">
    <source>
        <dbReference type="PROSITE" id="PS50846"/>
    </source>
</evidence>
<dbReference type="Pfam" id="PF00403">
    <property type="entry name" value="HMA"/>
    <property type="match status" value="1"/>
</dbReference>
<name>A0A101V1I3_9ACTN</name>
<feature type="domain" description="HMA" evidence="2">
    <location>
        <begin position="2"/>
        <end position="67"/>
    </location>
</feature>
<sequence length="71" mass="7458">MTESTYTVTGMACGHCAESVTEELERIVGVAAVTVDVDSGTVVVTGDRDLETADVRAAVEEAGYELMTEDT</sequence>
<accession>A0A101V1I3</accession>
<organism evidence="3 4">
    <name type="scientific">Streptomyces dysideae</name>
    <dbReference type="NCBI Taxonomy" id="909626"/>
    <lineage>
        <taxon>Bacteria</taxon>
        <taxon>Bacillati</taxon>
        <taxon>Actinomycetota</taxon>
        <taxon>Actinomycetes</taxon>
        <taxon>Kitasatosporales</taxon>
        <taxon>Streptomycetaceae</taxon>
        <taxon>Streptomyces</taxon>
    </lineage>
</organism>
<dbReference type="PROSITE" id="PS01047">
    <property type="entry name" value="HMA_1"/>
    <property type="match status" value="1"/>
</dbReference>
<reference evidence="3 4" key="1">
    <citation type="submission" date="2015-10" db="EMBL/GenBank/DDBJ databases">
        <title>Draft genome sequence of Streptomyces sp. RV15, isolated from a marine sponge.</title>
        <authorList>
            <person name="Ruckert C."/>
            <person name="Abdelmohsen U.R."/>
            <person name="Winkler A."/>
            <person name="Hentschel U."/>
            <person name="Kalinowski J."/>
            <person name="Kampfer P."/>
            <person name="Glaeser S."/>
        </authorList>
    </citation>
    <scope>NUCLEOTIDE SEQUENCE [LARGE SCALE GENOMIC DNA]</scope>
    <source>
        <strain evidence="3 4">RV15</strain>
    </source>
</reference>
<dbReference type="SUPFAM" id="SSF55008">
    <property type="entry name" value="HMA, heavy metal-associated domain"/>
    <property type="match status" value="1"/>
</dbReference>
<dbReference type="InterPro" id="IPR036163">
    <property type="entry name" value="HMA_dom_sf"/>
</dbReference>
<dbReference type="Proteomes" id="UP000053260">
    <property type="component" value="Unassembled WGS sequence"/>
</dbReference>
<keyword evidence="1" id="KW-0479">Metal-binding</keyword>
<dbReference type="AlphaFoldDB" id="A0A101V1I3"/>
<dbReference type="GO" id="GO:0046872">
    <property type="term" value="F:metal ion binding"/>
    <property type="evidence" value="ECO:0007669"/>
    <property type="project" value="UniProtKB-KW"/>
</dbReference>
<evidence type="ECO:0000256" key="1">
    <source>
        <dbReference type="ARBA" id="ARBA00022723"/>
    </source>
</evidence>
<dbReference type="PROSITE" id="PS50846">
    <property type="entry name" value="HMA_2"/>
    <property type="match status" value="1"/>
</dbReference>
<evidence type="ECO:0000313" key="3">
    <source>
        <dbReference type="EMBL" id="KUO20814.1"/>
    </source>
</evidence>
<dbReference type="RefSeq" id="WP_067020014.1">
    <property type="nucleotide sequence ID" value="NZ_KQ949080.1"/>
</dbReference>
<dbReference type="EMBL" id="LMXB01000031">
    <property type="protein sequence ID" value="KUO20814.1"/>
    <property type="molecule type" value="Genomic_DNA"/>
</dbReference>
<dbReference type="STRING" id="909626.AQJ91_13000"/>
<dbReference type="InterPro" id="IPR006121">
    <property type="entry name" value="HMA_dom"/>
</dbReference>
<comment type="caution">
    <text evidence="3">The sequence shown here is derived from an EMBL/GenBank/DDBJ whole genome shotgun (WGS) entry which is preliminary data.</text>
</comment>
<gene>
    <name evidence="3" type="ORF">AQJ91_13000</name>
</gene>
<dbReference type="Gene3D" id="3.30.70.100">
    <property type="match status" value="1"/>
</dbReference>
<protein>
    <submittedName>
        <fullName evidence="3">Cation-transporting ATPase</fullName>
    </submittedName>
</protein>
<keyword evidence="4" id="KW-1185">Reference proteome</keyword>
<dbReference type="CDD" id="cd00371">
    <property type="entry name" value="HMA"/>
    <property type="match status" value="1"/>
</dbReference>
<proteinExistence type="predicted"/>
<dbReference type="InterPro" id="IPR017969">
    <property type="entry name" value="Heavy-metal-associated_CS"/>
</dbReference>